<dbReference type="Pfam" id="PF15071">
    <property type="entry name" value="TMEM220"/>
    <property type="match status" value="1"/>
</dbReference>
<keyword evidence="1 2" id="KW-0812">Transmembrane</keyword>
<protein>
    <submittedName>
        <fullName evidence="2">Transmembrane family 220, helix</fullName>
    </submittedName>
</protein>
<dbReference type="Proteomes" id="UP000199572">
    <property type="component" value="Unassembled WGS sequence"/>
</dbReference>
<dbReference type="InterPro" id="IPR029377">
    <property type="entry name" value="TMEM220"/>
</dbReference>
<keyword evidence="1" id="KW-0472">Membrane</keyword>
<evidence type="ECO:0000256" key="1">
    <source>
        <dbReference type="SAM" id="Phobius"/>
    </source>
</evidence>
<proteinExistence type="predicted"/>
<evidence type="ECO:0000313" key="2">
    <source>
        <dbReference type="EMBL" id="SES22162.1"/>
    </source>
</evidence>
<sequence>MKIFNLLSCLLFILSAALQYNDSDPYLWVPIYLYGAWFCFQYFRGIYAPKAYLAGILIYSAYALLLFFDQTGVMSWYKDHEAENIVQSMKATKPWIEETREFGGLLILIVVLAINYLSLKHKKSHHN</sequence>
<evidence type="ECO:0000313" key="3">
    <source>
        <dbReference type="Proteomes" id="UP000199572"/>
    </source>
</evidence>
<gene>
    <name evidence="2" type="ORF">SAMN04488023_14425</name>
</gene>
<feature type="transmembrane region" description="Helical" evidence="1">
    <location>
        <begin position="51"/>
        <end position="68"/>
    </location>
</feature>
<organism evidence="2 3">
    <name type="scientific">Pedobacter rhizosphaerae</name>
    <dbReference type="NCBI Taxonomy" id="390241"/>
    <lineage>
        <taxon>Bacteria</taxon>
        <taxon>Pseudomonadati</taxon>
        <taxon>Bacteroidota</taxon>
        <taxon>Sphingobacteriia</taxon>
        <taxon>Sphingobacteriales</taxon>
        <taxon>Sphingobacteriaceae</taxon>
        <taxon>Pedobacter</taxon>
    </lineage>
</organism>
<reference evidence="2 3" key="1">
    <citation type="submission" date="2016-10" db="EMBL/GenBank/DDBJ databases">
        <authorList>
            <person name="de Groot N.N."/>
        </authorList>
    </citation>
    <scope>NUCLEOTIDE SEQUENCE [LARGE SCALE GENOMIC DNA]</scope>
    <source>
        <strain evidence="2 3">DSM 18610</strain>
    </source>
</reference>
<dbReference type="OrthoDB" id="329078at2"/>
<keyword evidence="3" id="KW-1185">Reference proteome</keyword>
<dbReference type="EMBL" id="FOGG01000044">
    <property type="protein sequence ID" value="SES22162.1"/>
    <property type="molecule type" value="Genomic_DNA"/>
</dbReference>
<dbReference type="AlphaFoldDB" id="A0A1H9VKP0"/>
<name>A0A1H9VKP0_9SPHI</name>
<feature type="transmembrane region" description="Helical" evidence="1">
    <location>
        <begin position="102"/>
        <end position="119"/>
    </location>
</feature>
<feature type="transmembrane region" description="Helical" evidence="1">
    <location>
        <begin position="27"/>
        <end position="44"/>
    </location>
</feature>
<dbReference type="STRING" id="390241.SAMN04488023_14425"/>
<keyword evidence="1" id="KW-1133">Transmembrane helix</keyword>
<accession>A0A1H9VKP0</accession>
<dbReference type="RefSeq" id="WP_090888865.1">
    <property type="nucleotide sequence ID" value="NZ_FOGG01000044.1"/>
</dbReference>